<dbReference type="EMBL" id="JAMXLX010000005">
    <property type="protein sequence ID" value="MCO5958209.1"/>
    <property type="molecule type" value="Genomic_DNA"/>
</dbReference>
<evidence type="ECO:0000313" key="1">
    <source>
        <dbReference type="EMBL" id="MCO5958209.1"/>
    </source>
</evidence>
<dbReference type="Proteomes" id="UP001155380">
    <property type="component" value="Unassembled WGS sequence"/>
</dbReference>
<protein>
    <submittedName>
        <fullName evidence="1">Uncharacterized protein</fullName>
    </submittedName>
</protein>
<gene>
    <name evidence="1" type="ORF">NBH21_15640</name>
</gene>
<accession>A0AAJ1BXT1</accession>
<name>A0AAJ1BXT1_9HYPH</name>
<dbReference type="RefSeq" id="WP_250915180.1">
    <property type="nucleotide sequence ID" value="NZ_JAMXLX010000005.1"/>
</dbReference>
<proteinExistence type="predicted"/>
<dbReference type="AlphaFoldDB" id="A0AAJ1BXT1"/>
<evidence type="ECO:0000313" key="2">
    <source>
        <dbReference type="Proteomes" id="UP001155380"/>
    </source>
</evidence>
<reference evidence="1" key="1">
    <citation type="submission" date="2022-06" db="EMBL/GenBank/DDBJ databases">
        <authorList>
            <person name="Sun Q."/>
        </authorList>
    </citation>
    <scope>NUCLEOTIDE SEQUENCE</scope>
    <source>
        <strain evidence="1">S101</strain>
    </source>
</reference>
<sequence>MNQQANLEAWALNRAQQIVLQQGVNLVAAAQRLDRKQTTANTYALRKAIMDSLLEAVAATSSTIQPHSEDIFGAG</sequence>
<organism evidence="1 2">
    <name type="scientific">Ciceribacter sichuanensis</name>
    <dbReference type="NCBI Taxonomy" id="2949647"/>
    <lineage>
        <taxon>Bacteria</taxon>
        <taxon>Pseudomonadati</taxon>
        <taxon>Pseudomonadota</taxon>
        <taxon>Alphaproteobacteria</taxon>
        <taxon>Hyphomicrobiales</taxon>
        <taxon>Rhizobiaceae</taxon>
        <taxon>Ciceribacter</taxon>
    </lineage>
</organism>
<comment type="caution">
    <text evidence="1">The sequence shown here is derived from an EMBL/GenBank/DDBJ whole genome shotgun (WGS) entry which is preliminary data.</text>
</comment>